<reference evidence="2" key="1">
    <citation type="submission" date="2015-04" db="EMBL/GenBank/DDBJ databases">
        <title>Physiological reanalysis, assessment of diazotrophy, and genome sequences of multiple isolates of Streptomyces thermoautotrophicus.</title>
        <authorList>
            <person name="MacKellar D.C."/>
            <person name="Lieber L."/>
            <person name="Norman J."/>
            <person name="Bolger A."/>
            <person name="Tobin C."/>
            <person name="Murray J.W."/>
            <person name="Chang R."/>
            <person name="Ford T."/>
            <person name="Nguyen P.Q."/>
            <person name="Woodward J."/>
            <person name="Permingeat H."/>
            <person name="Joshi N.S."/>
            <person name="Silver P.A."/>
            <person name="Usadel B."/>
            <person name="Rutherford A.W."/>
            <person name="Friesen M."/>
            <person name="Prell J."/>
        </authorList>
    </citation>
    <scope>NUCLEOTIDE SEQUENCE [LARGE SCALE GENOMIC DNA]</scope>
    <source>
        <strain evidence="2">H1</strain>
    </source>
</reference>
<dbReference type="InterPro" id="IPR012349">
    <property type="entry name" value="Split_barrel_FMN-bd"/>
</dbReference>
<dbReference type="Gene3D" id="2.30.110.10">
    <property type="entry name" value="Electron Transport, Fmn-binding Protein, Chain A"/>
    <property type="match status" value="1"/>
</dbReference>
<dbReference type="Proteomes" id="UP000070188">
    <property type="component" value="Unassembled WGS sequence"/>
</dbReference>
<dbReference type="SUPFAM" id="SSF50475">
    <property type="entry name" value="FMN-binding split barrel"/>
    <property type="match status" value="1"/>
</dbReference>
<proteinExistence type="predicted"/>
<protein>
    <recommendedName>
        <fullName evidence="3">DUF2255 family protein</fullName>
    </recommendedName>
</protein>
<evidence type="ECO:0008006" key="3">
    <source>
        <dbReference type="Google" id="ProtNLM"/>
    </source>
</evidence>
<dbReference type="AlphaFoldDB" id="A0A132ML54"/>
<name>A0A132ML54_9ACTN</name>
<sequence length="119" mass="12962">MAANPLRHLADVQEINIGFRRPDGSSGSTPVWVVQVDDDVFVRSMTGPGGGWYRRLRADPNGEVRDARHVHPVYAEPVTDAGTIATVTRAYATKYAGSPFLQPFLGEESAGATLRLKPR</sequence>
<evidence type="ECO:0000313" key="2">
    <source>
        <dbReference type="Proteomes" id="UP000070188"/>
    </source>
</evidence>
<evidence type="ECO:0000313" key="1">
    <source>
        <dbReference type="EMBL" id="KWW98556.1"/>
    </source>
</evidence>
<keyword evidence="2" id="KW-1185">Reference proteome</keyword>
<dbReference type="Pfam" id="PF10012">
    <property type="entry name" value="DUF2255"/>
    <property type="match status" value="1"/>
</dbReference>
<accession>A0A132ML54</accession>
<dbReference type="EMBL" id="LAXD01000001">
    <property type="protein sequence ID" value="KWW98556.1"/>
    <property type="molecule type" value="Genomic_DNA"/>
</dbReference>
<dbReference type="PATRIC" id="fig|1469144.10.peg.256"/>
<dbReference type="InterPro" id="IPR016888">
    <property type="entry name" value="UCP028498"/>
</dbReference>
<comment type="caution">
    <text evidence="1">The sequence shown here is derived from an EMBL/GenBank/DDBJ whole genome shotgun (WGS) entry which is preliminary data.</text>
</comment>
<dbReference type="RefSeq" id="WP_066883349.1">
    <property type="nucleotide sequence ID" value="NZ_CP171739.1"/>
</dbReference>
<gene>
    <name evidence="1" type="ORF">LI90_179</name>
</gene>
<organism evidence="1 2">
    <name type="scientific">Carbonactinospora thermoautotrophica</name>
    <dbReference type="NCBI Taxonomy" id="1469144"/>
    <lineage>
        <taxon>Bacteria</taxon>
        <taxon>Bacillati</taxon>
        <taxon>Actinomycetota</taxon>
        <taxon>Actinomycetes</taxon>
        <taxon>Kitasatosporales</taxon>
        <taxon>Carbonactinosporaceae</taxon>
        <taxon>Carbonactinospora</taxon>
    </lineage>
</organism>